<protein>
    <submittedName>
        <fullName evidence="1">Uncharacterized protein</fullName>
    </submittedName>
</protein>
<sequence length="72" mass="8215">MTTLQQKRLAKLEESQRRRDVCWDLDRLFAQAGTSRAAILAEHGTLWAFRDWLDAQAEEVGQTGRTSNDHGT</sequence>
<comment type="caution">
    <text evidence="1">The sequence shown here is derived from an EMBL/GenBank/DDBJ whole genome shotgun (WGS) entry which is preliminary data.</text>
</comment>
<evidence type="ECO:0000313" key="2">
    <source>
        <dbReference type="Proteomes" id="UP000697998"/>
    </source>
</evidence>
<gene>
    <name evidence="1" type="ORF">IPJ27_20615</name>
</gene>
<accession>A0A935Q0V1</accession>
<organism evidence="1 2">
    <name type="scientific">Candidatus Accumulibacter proximus</name>
    <dbReference type="NCBI Taxonomy" id="2954385"/>
    <lineage>
        <taxon>Bacteria</taxon>
        <taxon>Pseudomonadati</taxon>
        <taxon>Pseudomonadota</taxon>
        <taxon>Betaproteobacteria</taxon>
        <taxon>Candidatus Accumulibacter</taxon>
    </lineage>
</organism>
<dbReference type="EMBL" id="JADJMH010000029">
    <property type="protein sequence ID" value="MBK7676960.1"/>
    <property type="molecule type" value="Genomic_DNA"/>
</dbReference>
<reference evidence="1 2" key="1">
    <citation type="submission" date="2020-10" db="EMBL/GenBank/DDBJ databases">
        <title>Connecting structure to function with the recovery of over 1000 high-quality activated sludge metagenome-assembled genomes encoding full-length rRNA genes using long-read sequencing.</title>
        <authorList>
            <person name="Singleton C.M."/>
            <person name="Petriglieri F."/>
            <person name="Kristensen J.M."/>
            <person name="Kirkegaard R.H."/>
            <person name="Michaelsen T.Y."/>
            <person name="Andersen M.H."/>
            <person name="Karst S.M."/>
            <person name="Dueholm M.S."/>
            <person name="Nielsen P.H."/>
            <person name="Albertsen M."/>
        </authorList>
    </citation>
    <scope>NUCLEOTIDE SEQUENCE [LARGE SCALE GENOMIC DNA]</scope>
    <source>
        <strain evidence="1">EsbW_18-Q3-R4-48_BATAC.285</strain>
    </source>
</reference>
<dbReference type="Proteomes" id="UP000697998">
    <property type="component" value="Unassembled WGS sequence"/>
</dbReference>
<dbReference type="AlphaFoldDB" id="A0A935Q0V1"/>
<name>A0A935Q0V1_9PROT</name>
<evidence type="ECO:0000313" key="1">
    <source>
        <dbReference type="EMBL" id="MBK7676960.1"/>
    </source>
</evidence>
<proteinExistence type="predicted"/>